<dbReference type="PANTHER" id="PTHR46685">
    <property type="entry name" value="28S RIBOSOMAL PROTEIN S15, MITOCHONDRIAL"/>
    <property type="match status" value="1"/>
</dbReference>
<dbReference type="KEGG" id="omy:110517474"/>
<evidence type="ECO:0000256" key="3">
    <source>
        <dbReference type="ARBA" id="ARBA00022946"/>
    </source>
</evidence>
<evidence type="ECO:0000256" key="7">
    <source>
        <dbReference type="ARBA" id="ARBA00035249"/>
    </source>
</evidence>
<dbReference type="CTD" id="64960"/>
<evidence type="ECO:0000313" key="13">
    <source>
        <dbReference type="Proteomes" id="UP000193380"/>
    </source>
</evidence>
<dbReference type="RefSeq" id="XP_021451206.1">
    <property type="nucleotide sequence ID" value="XM_021595531.2"/>
</dbReference>
<comment type="similarity">
    <text evidence="2 9">Belongs to the universal ribosomal protein uS15 family.</text>
</comment>
<dbReference type="GO" id="GO:0005763">
    <property type="term" value="C:mitochondrial small ribosomal subunit"/>
    <property type="evidence" value="ECO:0007669"/>
    <property type="project" value="TreeGrafter"/>
</dbReference>
<dbReference type="Proteomes" id="UP000193380">
    <property type="component" value="Unassembled WGS sequence"/>
</dbReference>
<dbReference type="GO" id="GO:0003723">
    <property type="term" value="F:RNA binding"/>
    <property type="evidence" value="ECO:0007669"/>
    <property type="project" value="TreeGrafter"/>
</dbReference>
<dbReference type="InterPro" id="IPR052137">
    <property type="entry name" value="uS15_ribosomal"/>
</dbReference>
<dbReference type="GO" id="GO:0003735">
    <property type="term" value="F:structural constituent of ribosome"/>
    <property type="evidence" value="ECO:0007669"/>
    <property type="project" value="InterPro"/>
</dbReference>
<accession>A0A060WZ84</accession>
<gene>
    <name evidence="12" type="primary">mrps15</name>
    <name evidence="11" type="ORF">GSONMT00047803001</name>
</gene>
<organism evidence="11 13">
    <name type="scientific">Oncorhynchus mykiss</name>
    <name type="common">Rainbow trout</name>
    <name type="synonym">Salmo gairdneri</name>
    <dbReference type="NCBI Taxonomy" id="8022"/>
    <lineage>
        <taxon>Eukaryota</taxon>
        <taxon>Metazoa</taxon>
        <taxon>Chordata</taxon>
        <taxon>Craniata</taxon>
        <taxon>Vertebrata</taxon>
        <taxon>Euteleostomi</taxon>
        <taxon>Actinopterygii</taxon>
        <taxon>Neopterygii</taxon>
        <taxon>Teleostei</taxon>
        <taxon>Protacanthopterygii</taxon>
        <taxon>Salmoniformes</taxon>
        <taxon>Salmonidae</taxon>
        <taxon>Salmoninae</taxon>
        <taxon>Oncorhynchus</taxon>
    </lineage>
</organism>
<evidence type="ECO:0000256" key="1">
    <source>
        <dbReference type="ARBA" id="ARBA00004173"/>
    </source>
</evidence>
<reference evidence="12 14" key="3">
    <citation type="submission" date="2020-07" db="EMBL/GenBank/DDBJ databases">
        <title>A long reads based de novo assembly of the rainbow trout Arlee double haploid line genome.</title>
        <authorList>
            <person name="Gao G."/>
            <person name="Palti Y."/>
        </authorList>
    </citation>
    <scope>NUCLEOTIDE SEQUENCE [LARGE SCALE GENOMIC DNA]</scope>
</reference>
<dbReference type="GeneTree" id="ENSGT00390000001737"/>
<comment type="subcellular location">
    <subcellularLocation>
        <location evidence="1">Mitochondrion</location>
    </subcellularLocation>
</comment>
<dbReference type="InterPro" id="IPR000589">
    <property type="entry name" value="Ribosomal_uS15"/>
</dbReference>
<reference evidence="11" key="2">
    <citation type="submission" date="2014-03" db="EMBL/GenBank/DDBJ databases">
        <authorList>
            <person name="Genoscope - CEA"/>
        </authorList>
    </citation>
    <scope>NUCLEOTIDE SEQUENCE</scope>
</reference>
<dbReference type="SUPFAM" id="SSF47060">
    <property type="entry name" value="S15/NS1 RNA-binding domain"/>
    <property type="match status" value="1"/>
</dbReference>
<evidence type="ECO:0000313" key="12">
    <source>
        <dbReference type="Ensembl" id="ENSOMYP00000021577.1"/>
    </source>
</evidence>
<dbReference type="STRING" id="8022.A0A060WZ84"/>
<evidence type="ECO:0000256" key="5">
    <source>
        <dbReference type="ARBA" id="ARBA00023128"/>
    </source>
</evidence>
<dbReference type="Pfam" id="PF00312">
    <property type="entry name" value="Ribosomal_S15"/>
    <property type="match status" value="1"/>
</dbReference>
<dbReference type="InterPro" id="IPR005290">
    <property type="entry name" value="Ribosomal_uS15_bac-type"/>
</dbReference>
<dbReference type="PaxDb" id="8022-A0A060WZ84"/>
<dbReference type="Proteomes" id="UP000694395">
    <property type="component" value="Chromosome 3"/>
</dbReference>
<dbReference type="NCBIfam" id="TIGR00952">
    <property type="entry name" value="S15_bact"/>
    <property type="match status" value="1"/>
</dbReference>
<dbReference type="EMBL" id="FR904823">
    <property type="protein sequence ID" value="CDQ72282.1"/>
    <property type="molecule type" value="Genomic_DNA"/>
</dbReference>
<feature type="region of interest" description="Disordered" evidence="10">
    <location>
        <begin position="245"/>
        <end position="270"/>
    </location>
</feature>
<evidence type="ECO:0000256" key="6">
    <source>
        <dbReference type="ARBA" id="ARBA00023274"/>
    </source>
</evidence>
<dbReference type="Gene3D" id="1.10.287.10">
    <property type="entry name" value="S15/NS1, RNA-binding"/>
    <property type="match status" value="1"/>
</dbReference>
<evidence type="ECO:0000313" key="11">
    <source>
        <dbReference type="EMBL" id="CDQ72282.1"/>
    </source>
</evidence>
<evidence type="ECO:0000256" key="9">
    <source>
        <dbReference type="RuleBase" id="RU003919"/>
    </source>
</evidence>
<dbReference type="GO" id="GO:0032543">
    <property type="term" value="P:mitochondrial translation"/>
    <property type="evidence" value="ECO:0007669"/>
    <property type="project" value="TreeGrafter"/>
</dbReference>
<keyword evidence="4 9" id="KW-0689">Ribosomal protein</keyword>
<keyword evidence="6 9" id="KW-0687">Ribonucleoprotein</keyword>
<dbReference type="HAMAP" id="MF_01343_B">
    <property type="entry name" value="Ribosomal_uS15_B"/>
    <property type="match status" value="1"/>
</dbReference>
<proteinExistence type="inferred from homology"/>
<dbReference type="Ensembl" id="ENSOMYT00000023668.2">
    <property type="protein sequence ID" value="ENSOMYP00000021577.1"/>
    <property type="gene ID" value="ENSOMYG00000010362.2"/>
</dbReference>
<evidence type="ECO:0000256" key="2">
    <source>
        <dbReference type="ARBA" id="ARBA00008434"/>
    </source>
</evidence>
<protein>
    <recommendedName>
        <fullName evidence="7">Small ribosomal subunit protein uS15m</fullName>
    </recommendedName>
    <alternativeName>
        <fullName evidence="8">28S ribosomal protein S15, mitochondrial</fullName>
    </alternativeName>
</protein>
<evidence type="ECO:0000313" key="14">
    <source>
        <dbReference type="Proteomes" id="UP000694395"/>
    </source>
</evidence>
<keyword evidence="14" id="KW-1185">Reference proteome</keyword>
<dbReference type="InterPro" id="IPR009068">
    <property type="entry name" value="uS15_NS1_RNA-bd_sf"/>
</dbReference>
<reference evidence="12" key="4">
    <citation type="submission" date="2025-05" db="UniProtKB">
        <authorList>
            <consortium name="Ensembl"/>
        </authorList>
    </citation>
    <scope>IDENTIFICATION</scope>
</reference>
<sequence>MLSSMALRSAFKSTSVVLRECGVLSRLKGTCASLRLRHGAFTSVTTGPSHSNNETALTGIGSFTIQSVRNYARVVRKKKPVMKSQLSDLPPTMLKMEYAAVPLAQTADDLVKRLLTLELASHSEKLKLKTEQLIAKVQRDEADRSSTEVKVAILTSKIRNYQEHLHKHTKDKANKRWMLMAIDRRKKLLKHLRVTRYDAFEHVCQQLGITYTFPPEYYRHATRRWLAKKALCIKVFKEVQKQKLEQRKKIKQTPPPTLAEPARTAATGTQ</sequence>
<dbReference type="GeneID" id="110517474"/>
<evidence type="ECO:0000256" key="10">
    <source>
        <dbReference type="SAM" id="MobiDB-lite"/>
    </source>
</evidence>
<keyword evidence="5" id="KW-0496">Mitochondrion</keyword>
<dbReference type="AlphaFoldDB" id="A0A060WZ84"/>
<dbReference type="OrthoDB" id="441444at2759"/>
<dbReference type="SMART" id="SM01387">
    <property type="entry name" value="Ribosomal_S15"/>
    <property type="match status" value="1"/>
</dbReference>
<evidence type="ECO:0000256" key="8">
    <source>
        <dbReference type="ARBA" id="ARBA00035528"/>
    </source>
</evidence>
<name>A0A060WZ84_ONCMY</name>
<dbReference type="CDD" id="cd00353">
    <property type="entry name" value="Ribosomal_S15p_S13e"/>
    <property type="match status" value="1"/>
</dbReference>
<dbReference type="PANTHER" id="PTHR46685:SF1">
    <property type="entry name" value="SMALL RIBOSOMAL SUBUNIT PROTEIN US15M"/>
    <property type="match status" value="1"/>
</dbReference>
<reference evidence="11" key="1">
    <citation type="journal article" date="2014" name="Nat. Commun.">
        <title>The rainbow trout genome provides novel insights into evolution after whole-genome duplication in vertebrates.</title>
        <authorList>
            <person name="Berthelot C."/>
            <person name="Brunet F."/>
            <person name="Chalopin D."/>
            <person name="Juanchich A."/>
            <person name="Bernard M."/>
            <person name="Noel B."/>
            <person name="Bento P."/>
            <person name="Da Silva C."/>
            <person name="Labadie K."/>
            <person name="Alberti A."/>
            <person name="Aury J.M."/>
            <person name="Louis A."/>
            <person name="Dehais P."/>
            <person name="Bardou P."/>
            <person name="Montfort J."/>
            <person name="Klopp C."/>
            <person name="Cabau C."/>
            <person name="Gaspin C."/>
            <person name="Thorgaard G.H."/>
            <person name="Boussaha M."/>
            <person name="Quillet E."/>
            <person name="Guyomard R."/>
            <person name="Galiana D."/>
            <person name="Bobe J."/>
            <person name="Volff J.N."/>
            <person name="Genet C."/>
            <person name="Wincker P."/>
            <person name="Jaillon O."/>
            <person name="Roest Crollius H."/>
            <person name="Guiguen Y."/>
        </authorList>
    </citation>
    <scope>NUCLEOTIDE SEQUENCE [LARGE SCALE GENOMIC DNA]</scope>
</reference>
<keyword evidence="3" id="KW-0809">Transit peptide</keyword>
<evidence type="ECO:0000256" key="4">
    <source>
        <dbReference type="ARBA" id="ARBA00022980"/>
    </source>
</evidence>